<gene>
    <name evidence="5" type="primary">rps14</name>
</gene>
<keyword evidence="3" id="KW-0687">Ribonucleoprotein</keyword>
<dbReference type="InterPro" id="IPR018271">
    <property type="entry name" value="Ribosomal_uS14_CS"/>
</dbReference>
<dbReference type="AlphaFoldDB" id="A0A4D6WU07"/>
<dbReference type="Gene3D" id="1.10.287.1480">
    <property type="match status" value="1"/>
</dbReference>
<dbReference type="GO" id="GO:0015935">
    <property type="term" value="C:small ribosomal subunit"/>
    <property type="evidence" value="ECO:0007669"/>
    <property type="project" value="TreeGrafter"/>
</dbReference>
<accession>A0A4D6WU07</accession>
<dbReference type="PANTHER" id="PTHR19836:SF19">
    <property type="entry name" value="SMALL RIBOSOMAL SUBUNIT PROTEIN US14M"/>
    <property type="match status" value="1"/>
</dbReference>
<comment type="similarity">
    <text evidence="1">Belongs to the universal ribosomal protein uS14 family.</text>
</comment>
<dbReference type="PANTHER" id="PTHR19836">
    <property type="entry name" value="30S RIBOSOMAL PROTEIN S14"/>
    <property type="match status" value="1"/>
</dbReference>
<evidence type="ECO:0000256" key="3">
    <source>
        <dbReference type="ARBA" id="ARBA00023274"/>
    </source>
</evidence>
<evidence type="ECO:0000256" key="1">
    <source>
        <dbReference type="ARBA" id="ARBA00009083"/>
    </source>
</evidence>
<dbReference type="SUPFAM" id="SSF57716">
    <property type="entry name" value="Glucocorticoid receptor-like (DNA-binding domain)"/>
    <property type="match status" value="1"/>
</dbReference>
<dbReference type="HAMAP" id="MF_00537">
    <property type="entry name" value="Ribosomal_uS14_1"/>
    <property type="match status" value="1"/>
</dbReference>
<dbReference type="InterPro" id="IPR023036">
    <property type="entry name" value="Ribosomal_uS14_bac/plastid"/>
</dbReference>
<dbReference type="FunFam" id="1.10.287.1480:FF:000001">
    <property type="entry name" value="30S ribosomal protein S14"/>
    <property type="match status" value="1"/>
</dbReference>
<dbReference type="EMBL" id="MK814616">
    <property type="protein sequence ID" value="QCI05045.1"/>
    <property type="molecule type" value="Genomic_DNA"/>
</dbReference>
<reference evidence="5" key="1">
    <citation type="journal article" date="2019" name="Mol. Phylogenet. Evol.">
        <title>Morphological evolution and classification of the red algal order Ceramiales inferred using plastid phylogenomics.</title>
        <authorList>
            <person name="Diaz-Tapia P."/>
            <person name="Pasella M.M."/>
            <person name="Verbruggen H."/>
            <person name="Maggs C.A."/>
        </authorList>
    </citation>
    <scope>NUCLEOTIDE SEQUENCE</scope>
    <source>
        <strain evidence="5">PD2927</strain>
    </source>
</reference>
<dbReference type="Pfam" id="PF00253">
    <property type="entry name" value="Ribosomal_S14"/>
    <property type="match status" value="1"/>
</dbReference>
<protein>
    <recommendedName>
        <fullName evidence="4">Small ribosomal subunit protein uS14c</fullName>
    </recommendedName>
</protein>
<dbReference type="GO" id="GO:0005737">
    <property type="term" value="C:cytoplasm"/>
    <property type="evidence" value="ECO:0007669"/>
    <property type="project" value="UniProtKB-ARBA"/>
</dbReference>
<name>A0A4D6WU07_9FLOR</name>
<dbReference type="PROSITE" id="PS00527">
    <property type="entry name" value="RIBOSOMAL_S14"/>
    <property type="match status" value="1"/>
</dbReference>
<evidence type="ECO:0000256" key="4">
    <source>
        <dbReference type="ARBA" id="ARBA00035247"/>
    </source>
</evidence>
<keyword evidence="5" id="KW-0934">Plastid</keyword>
<evidence type="ECO:0000256" key="2">
    <source>
        <dbReference type="ARBA" id="ARBA00022980"/>
    </source>
</evidence>
<dbReference type="GO" id="GO:0006412">
    <property type="term" value="P:translation"/>
    <property type="evidence" value="ECO:0007669"/>
    <property type="project" value="InterPro"/>
</dbReference>
<sequence>MAKKNMIQREMKREKLIQKYSSQRKKIKNSIIKIDNFQEKLELQAILQKLPRNSMKCRHRNRCWMTGRSRGFYRNFGLSRHVLREMSHECLLPGITKSSW</sequence>
<reference evidence="5" key="2">
    <citation type="submission" date="2019-04" db="EMBL/GenBank/DDBJ databases">
        <authorList>
            <person name="Pasella M."/>
        </authorList>
    </citation>
    <scope>NUCLEOTIDE SEQUENCE</scope>
    <source>
        <strain evidence="5">PD2927</strain>
    </source>
</reference>
<geneLocation type="plastid" evidence="5"/>
<organism evidence="5">
    <name type="scientific">Callithamnion tetricum</name>
    <dbReference type="NCBI Taxonomy" id="193179"/>
    <lineage>
        <taxon>Eukaryota</taxon>
        <taxon>Rhodophyta</taxon>
        <taxon>Florideophyceae</taxon>
        <taxon>Rhodymeniophycidae</taxon>
        <taxon>Ceramiales</taxon>
        <taxon>Callithamniaceae</taxon>
        <taxon>Callithamnion</taxon>
    </lineage>
</organism>
<dbReference type="NCBIfam" id="NF006477">
    <property type="entry name" value="PRK08881.1"/>
    <property type="match status" value="1"/>
</dbReference>
<proteinExistence type="inferred from homology"/>
<dbReference type="GO" id="GO:0003735">
    <property type="term" value="F:structural constituent of ribosome"/>
    <property type="evidence" value="ECO:0007669"/>
    <property type="project" value="InterPro"/>
</dbReference>
<dbReference type="InterPro" id="IPR001209">
    <property type="entry name" value="Ribosomal_uS14"/>
</dbReference>
<evidence type="ECO:0000313" key="5">
    <source>
        <dbReference type="EMBL" id="QCI05045.1"/>
    </source>
</evidence>
<keyword evidence="2 5" id="KW-0689">Ribosomal protein</keyword>